<name>A0ABW2U2Q1_9BACT</name>
<dbReference type="EMBL" id="JBHTEK010000001">
    <property type="protein sequence ID" value="MFC7667227.1"/>
    <property type="molecule type" value="Genomic_DNA"/>
</dbReference>
<evidence type="ECO:0000256" key="2">
    <source>
        <dbReference type="ARBA" id="ARBA00022676"/>
    </source>
</evidence>
<accession>A0ABW2U2Q1</accession>
<dbReference type="Gene3D" id="3.90.550.10">
    <property type="entry name" value="Spore Coat Polysaccharide Biosynthesis Protein SpsA, Chain A"/>
    <property type="match status" value="1"/>
</dbReference>
<reference evidence="7" key="1">
    <citation type="journal article" date="2019" name="Int. J. Syst. Evol. Microbiol.">
        <title>The Global Catalogue of Microorganisms (GCM) 10K type strain sequencing project: providing services to taxonomists for standard genome sequencing and annotation.</title>
        <authorList>
            <consortium name="The Broad Institute Genomics Platform"/>
            <consortium name="The Broad Institute Genome Sequencing Center for Infectious Disease"/>
            <person name="Wu L."/>
            <person name="Ma J."/>
        </authorList>
    </citation>
    <scope>NUCLEOTIDE SEQUENCE [LARGE SCALE GENOMIC DNA]</scope>
    <source>
        <strain evidence="7">JCM 19635</strain>
    </source>
</reference>
<keyword evidence="4" id="KW-1133">Transmembrane helix</keyword>
<comment type="caution">
    <text evidence="6">The sequence shown here is derived from an EMBL/GenBank/DDBJ whole genome shotgun (WGS) entry which is preliminary data.</text>
</comment>
<keyword evidence="3" id="KW-0808">Transferase</keyword>
<evidence type="ECO:0000256" key="1">
    <source>
        <dbReference type="ARBA" id="ARBA00006739"/>
    </source>
</evidence>
<evidence type="ECO:0000313" key="7">
    <source>
        <dbReference type="Proteomes" id="UP001596513"/>
    </source>
</evidence>
<evidence type="ECO:0000256" key="4">
    <source>
        <dbReference type="SAM" id="Phobius"/>
    </source>
</evidence>
<evidence type="ECO:0000256" key="3">
    <source>
        <dbReference type="ARBA" id="ARBA00022679"/>
    </source>
</evidence>
<sequence length="278" mass="30415">MHQALTSTLTLVWYFVQAYVLGSCLYAISSAGIFLLFYNKIKRLFTRSDASTTGISTRFVLLIPAHNEARLLPGLLASIQRLKYPAELYKTVVIADNCTDNTAAIAKRARGVLCLERTTPDRSDKAQALQYASGKLPFQGDSPEAVVCIIDADCALADDYLLELDKMYSQPGAASVVQSFRSVSNAFESDVTILDAAAEALRQWVLLGTRKLLGQGAFLLGLGCSMRQSVFDELAALPVTSLAEDKEWKIHLTKKHARGLLPHGSPELRGRMRCKGVS</sequence>
<evidence type="ECO:0000259" key="5">
    <source>
        <dbReference type="Pfam" id="PF00535"/>
    </source>
</evidence>
<dbReference type="Proteomes" id="UP001596513">
    <property type="component" value="Unassembled WGS sequence"/>
</dbReference>
<organism evidence="6 7">
    <name type="scientific">Hymenobacter humi</name>
    <dbReference type="NCBI Taxonomy" id="1411620"/>
    <lineage>
        <taxon>Bacteria</taxon>
        <taxon>Pseudomonadati</taxon>
        <taxon>Bacteroidota</taxon>
        <taxon>Cytophagia</taxon>
        <taxon>Cytophagales</taxon>
        <taxon>Hymenobacteraceae</taxon>
        <taxon>Hymenobacter</taxon>
    </lineage>
</organism>
<keyword evidence="2" id="KW-0328">Glycosyltransferase</keyword>
<evidence type="ECO:0000313" key="6">
    <source>
        <dbReference type="EMBL" id="MFC7667227.1"/>
    </source>
</evidence>
<dbReference type="Pfam" id="PF00535">
    <property type="entry name" value="Glycos_transf_2"/>
    <property type="match status" value="1"/>
</dbReference>
<proteinExistence type="inferred from homology"/>
<dbReference type="CDD" id="cd06438">
    <property type="entry name" value="EpsO_like"/>
    <property type="match status" value="1"/>
</dbReference>
<feature type="transmembrane region" description="Helical" evidence="4">
    <location>
        <begin position="12"/>
        <end position="38"/>
    </location>
</feature>
<protein>
    <submittedName>
        <fullName evidence="6">Glycosyltransferase family 2 protein</fullName>
    </submittedName>
</protein>
<feature type="domain" description="Glycosyltransferase 2-like" evidence="5">
    <location>
        <begin position="62"/>
        <end position="234"/>
    </location>
</feature>
<dbReference type="RefSeq" id="WP_380201589.1">
    <property type="nucleotide sequence ID" value="NZ_JBHTEK010000001.1"/>
</dbReference>
<gene>
    <name evidence="6" type="ORF">ACFQT0_07195</name>
</gene>
<keyword evidence="4" id="KW-0812">Transmembrane</keyword>
<comment type="similarity">
    <text evidence="1">Belongs to the glycosyltransferase 2 family.</text>
</comment>
<keyword evidence="7" id="KW-1185">Reference proteome</keyword>
<dbReference type="InterPro" id="IPR029044">
    <property type="entry name" value="Nucleotide-diphossugar_trans"/>
</dbReference>
<dbReference type="SUPFAM" id="SSF53448">
    <property type="entry name" value="Nucleotide-diphospho-sugar transferases"/>
    <property type="match status" value="1"/>
</dbReference>
<dbReference type="InterPro" id="IPR001173">
    <property type="entry name" value="Glyco_trans_2-like"/>
</dbReference>
<keyword evidence="4" id="KW-0472">Membrane</keyword>
<dbReference type="PANTHER" id="PTHR43630:SF1">
    <property type="entry name" value="POLY-BETA-1,6-N-ACETYL-D-GLUCOSAMINE SYNTHASE"/>
    <property type="match status" value="1"/>
</dbReference>
<dbReference type="PANTHER" id="PTHR43630">
    <property type="entry name" value="POLY-BETA-1,6-N-ACETYL-D-GLUCOSAMINE SYNTHASE"/>
    <property type="match status" value="1"/>
</dbReference>